<protein>
    <recommendedName>
        <fullName evidence="3">DIX domain-containing protein</fullName>
    </recommendedName>
</protein>
<dbReference type="Gene3D" id="2.40.240.130">
    <property type="match status" value="1"/>
</dbReference>
<gene>
    <name evidence="4" type="ORF">niasHT_011662</name>
</gene>
<dbReference type="InterPro" id="IPR044926">
    <property type="entry name" value="RGS_subdomain_2"/>
</dbReference>
<evidence type="ECO:0000259" key="3">
    <source>
        <dbReference type="Pfam" id="PF00778"/>
    </source>
</evidence>
<comment type="caution">
    <text evidence="4">The sequence shown here is derived from an EMBL/GenBank/DDBJ whole genome shotgun (WGS) entry which is preliminary data.</text>
</comment>
<dbReference type="InterPro" id="IPR029071">
    <property type="entry name" value="Ubiquitin-like_domsf"/>
</dbReference>
<dbReference type="Pfam" id="PF00778">
    <property type="entry name" value="DIX"/>
    <property type="match status" value="1"/>
</dbReference>
<dbReference type="SUPFAM" id="SSF48097">
    <property type="entry name" value="Regulator of G-protein signaling, RGS"/>
    <property type="match status" value="1"/>
</dbReference>
<reference evidence="4 5" key="1">
    <citation type="submission" date="2024-10" db="EMBL/GenBank/DDBJ databases">
        <authorList>
            <person name="Kim D."/>
        </authorList>
    </citation>
    <scope>NUCLEOTIDE SEQUENCE [LARGE SCALE GENOMIC DNA]</scope>
    <source>
        <strain evidence="4">BH-2024</strain>
    </source>
</reference>
<organism evidence="4 5">
    <name type="scientific">Heterodera trifolii</name>
    <dbReference type="NCBI Taxonomy" id="157864"/>
    <lineage>
        <taxon>Eukaryota</taxon>
        <taxon>Metazoa</taxon>
        <taxon>Ecdysozoa</taxon>
        <taxon>Nematoda</taxon>
        <taxon>Chromadorea</taxon>
        <taxon>Rhabditida</taxon>
        <taxon>Tylenchina</taxon>
        <taxon>Tylenchomorpha</taxon>
        <taxon>Tylenchoidea</taxon>
        <taxon>Heteroderidae</taxon>
        <taxon>Heteroderinae</taxon>
        <taxon>Heterodera</taxon>
    </lineage>
</organism>
<sequence>MCSSHCSSVGFGTALDDVGVGTVPKALFGTMPKTSSSPSAPYASALQTTLDQPRTFAAFYHWLSARGRAYVLDFWLAIWAFRRAWLDRDPRAPRIGMAFHRRFVSPHSGCCEFLPPALRVERTEHLQREPMRENFFDACAPHAWACLTREHMQYTVMRGAARGAEKRHGGENAQRQMAEHQRESGQEGECGAGKEAECRAFALQLVHKLDALAHKTEAEQTTEAAAAECDEDACDAAGAEASVTPERMCAWMQFANAYSGLTALSSSSCNNADGVSSSCSSTAGGYITFSIGSQPSAQLQAVQQQHPPHHQQRHCDNTPTTPATSATSFMMMTSATPGSRNGSNGTSPCSMGTAGSSAAAAMGAPVMTITYREAGGVGPPFVVRVAPQAVVTFREFRHLFAIPARSNKRFLFKEHRFDEPLDGAHFQWTAIYDDDSPLPIFFGQIVAECRTLSESD</sequence>
<dbReference type="InterPro" id="IPR001158">
    <property type="entry name" value="DIX"/>
</dbReference>
<proteinExistence type="predicted"/>
<feature type="compositionally biased region" description="Low complexity" evidence="2">
    <location>
        <begin position="318"/>
        <end position="337"/>
    </location>
</feature>
<keyword evidence="5" id="KW-1185">Reference proteome</keyword>
<dbReference type="InterPro" id="IPR043581">
    <property type="entry name" value="Axin-like"/>
</dbReference>
<accession>A0ABD2LJ89</accession>
<evidence type="ECO:0000313" key="5">
    <source>
        <dbReference type="Proteomes" id="UP001620626"/>
    </source>
</evidence>
<name>A0ABD2LJ89_9BILA</name>
<dbReference type="EMBL" id="JBICBT010000385">
    <property type="protein sequence ID" value="KAL3115313.1"/>
    <property type="molecule type" value="Genomic_DNA"/>
</dbReference>
<feature type="region of interest" description="Disordered" evidence="2">
    <location>
        <begin position="162"/>
        <end position="189"/>
    </location>
</feature>
<dbReference type="Proteomes" id="UP001620626">
    <property type="component" value="Unassembled WGS sequence"/>
</dbReference>
<evidence type="ECO:0000256" key="1">
    <source>
        <dbReference type="ARBA" id="ARBA00022687"/>
    </source>
</evidence>
<dbReference type="InterPro" id="IPR036305">
    <property type="entry name" value="RGS_sf"/>
</dbReference>
<evidence type="ECO:0000313" key="4">
    <source>
        <dbReference type="EMBL" id="KAL3115313.1"/>
    </source>
</evidence>
<dbReference type="InterPro" id="IPR038207">
    <property type="entry name" value="DIX_dom_sf"/>
</dbReference>
<dbReference type="PANTHER" id="PTHR46102:SF2">
    <property type="entry name" value="AXIN"/>
    <property type="match status" value="1"/>
</dbReference>
<feature type="region of interest" description="Disordered" evidence="2">
    <location>
        <begin position="304"/>
        <end position="354"/>
    </location>
</feature>
<dbReference type="GO" id="GO:0016055">
    <property type="term" value="P:Wnt signaling pathway"/>
    <property type="evidence" value="ECO:0007669"/>
    <property type="project" value="UniProtKB-KW"/>
</dbReference>
<dbReference type="Gene3D" id="1.10.167.10">
    <property type="entry name" value="Regulator of G-protein Signalling 4, domain 2"/>
    <property type="match status" value="1"/>
</dbReference>
<dbReference type="AlphaFoldDB" id="A0ABD2LJ89"/>
<feature type="domain" description="DIX" evidence="3">
    <location>
        <begin position="380"/>
        <end position="447"/>
    </location>
</feature>
<evidence type="ECO:0000256" key="2">
    <source>
        <dbReference type="SAM" id="MobiDB-lite"/>
    </source>
</evidence>
<feature type="compositionally biased region" description="Polar residues" evidence="2">
    <location>
        <begin position="338"/>
        <end position="349"/>
    </location>
</feature>
<keyword evidence="1" id="KW-0879">Wnt signaling pathway</keyword>
<dbReference type="SUPFAM" id="SSF54236">
    <property type="entry name" value="Ubiquitin-like"/>
    <property type="match status" value="1"/>
</dbReference>
<dbReference type="PANTHER" id="PTHR46102">
    <property type="entry name" value="AXIN"/>
    <property type="match status" value="1"/>
</dbReference>